<keyword evidence="2" id="KW-0004">4Fe-4S</keyword>
<dbReference type="InterPro" id="IPR050954">
    <property type="entry name" value="ET_IronSulfur_Cluster-Binding"/>
</dbReference>
<keyword evidence="4" id="KW-0677">Repeat</keyword>
<evidence type="ECO:0000256" key="3">
    <source>
        <dbReference type="ARBA" id="ARBA00022723"/>
    </source>
</evidence>
<protein>
    <submittedName>
        <fullName evidence="9">Oxidoreductase</fullName>
    </submittedName>
</protein>
<evidence type="ECO:0000256" key="6">
    <source>
        <dbReference type="ARBA" id="ARBA00023004"/>
    </source>
</evidence>
<keyword evidence="6" id="KW-0408">Iron</keyword>
<keyword evidence="10" id="KW-1185">Reference proteome</keyword>
<evidence type="ECO:0000256" key="2">
    <source>
        <dbReference type="ARBA" id="ARBA00022485"/>
    </source>
</evidence>
<dbReference type="SUPFAM" id="SSF54862">
    <property type="entry name" value="4Fe-4S ferredoxins"/>
    <property type="match status" value="1"/>
</dbReference>
<gene>
    <name evidence="9" type="ORF">QNJ86_13585</name>
</gene>
<evidence type="ECO:0000259" key="8">
    <source>
        <dbReference type="PROSITE" id="PS51379"/>
    </source>
</evidence>
<proteinExistence type="predicted"/>
<dbReference type="PROSITE" id="PS51379">
    <property type="entry name" value="4FE4S_FER_2"/>
    <property type="match status" value="1"/>
</dbReference>
<evidence type="ECO:0000256" key="1">
    <source>
        <dbReference type="ARBA" id="ARBA00022448"/>
    </source>
</evidence>
<organism evidence="9 10">
    <name type="scientific">Gordonibacter faecis</name>
    <dbReference type="NCBI Taxonomy" id="3047475"/>
    <lineage>
        <taxon>Bacteria</taxon>
        <taxon>Bacillati</taxon>
        <taxon>Actinomycetota</taxon>
        <taxon>Coriobacteriia</taxon>
        <taxon>Eggerthellales</taxon>
        <taxon>Eggerthellaceae</taxon>
        <taxon>Gordonibacter</taxon>
    </lineage>
</organism>
<accession>A0ABT7DQL4</accession>
<dbReference type="RefSeq" id="WP_283833189.1">
    <property type="nucleotide sequence ID" value="NZ_JASJEU010000025.1"/>
</dbReference>
<feature type="domain" description="4Fe-4S ferredoxin-type" evidence="8">
    <location>
        <begin position="4"/>
        <end position="34"/>
    </location>
</feature>
<dbReference type="Proteomes" id="UP001232750">
    <property type="component" value="Unassembled WGS sequence"/>
</dbReference>
<sequence length="113" mass="12364">MAKYGILVDAQWCSGCHSCEVACQMEHGLPVGETGVKVVKIGPWVIGDEADENWQFSYLPIPTKQCDTCAARRAAGKVPTCVQHCQSMCLEFGPLDELSAKMDEKQKTLFVVA</sequence>
<dbReference type="InterPro" id="IPR017896">
    <property type="entry name" value="4Fe4S_Fe-S-bd"/>
</dbReference>
<dbReference type="EMBL" id="JASJEU010000025">
    <property type="protein sequence ID" value="MDJ1651837.1"/>
    <property type="molecule type" value="Genomic_DNA"/>
</dbReference>
<evidence type="ECO:0000313" key="9">
    <source>
        <dbReference type="EMBL" id="MDJ1651837.1"/>
    </source>
</evidence>
<evidence type="ECO:0000256" key="5">
    <source>
        <dbReference type="ARBA" id="ARBA00022982"/>
    </source>
</evidence>
<evidence type="ECO:0000256" key="7">
    <source>
        <dbReference type="ARBA" id="ARBA00023014"/>
    </source>
</evidence>
<evidence type="ECO:0000256" key="4">
    <source>
        <dbReference type="ARBA" id="ARBA00022737"/>
    </source>
</evidence>
<keyword evidence="5" id="KW-0249">Electron transport</keyword>
<keyword evidence="7" id="KW-0411">Iron-sulfur</keyword>
<comment type="caution">
    <text evidence="9">The sequence shown here is derived from an EMBL/GenBank/DDBJ whole genome shotgun (WGS) entry which is preliminary data.</text>
</comment>
<dbReference type="Gene3D" id="3.30.70.20">
    <property type="match status" value="1"/>
</dbReference>
<keyword evidence="1" id="KW-0813">Transport</keyword>
<keyword evidence="3" id="KW-0479">Metal-binding</keyword>
<name>A0ABT7DQL4_9ACTN</name>
<reference evidence="9 10" key="1">
    <citation type="submission" date="2023-05" db="EMBL/GenBank/DDBJ databases">
        <title>Gordonibacter KGMB12511T sp. nov., isolated from faeces of healthy Korean.</title>
        <authorList>
            <person name="Kim H.S."/>
            <person name="Kim J.-S."/>
            <person name="Suh M.K."/>
            <person name="Eom M.K."/>
            <person name="Do H.E."/>
            <person name="Lee J.-S."/>
        </authorList>
    </citation>
    <scope>NUCLEOTIDE SEQUENCE [LARGE SCALE GENOMIC DNA]</scope>
    <source>
        <strain evidence="9 10">KGMB12511</strain>
    </source>
</reference>
<dbReference type="PANTHER" id="PTHR43177">
    <property type="entry name" value="PROTEIN NRFC"/>
    <property type="match status" value="1"/>
</dbReference>
<evidence type="ECO:0000313" key="10">
    <source>
        <dbReference type="Proteomes" id="UP001232750"/>
    </source>
</evidence>
<dbReference type="PANTHER" id="PTHR43177:SF5">
    <property type="entry name" value="ANAEROBIC DIMETHYL SULFOXIDE REDUCTASE CHAIN B-RELATED"/>
    <property type="match status" value="1"/>
</dbReference>